<feature type="domain" description="XdhC Rossmann" evidence="2">
    <location>
        <begin position="186"/>
        <end position="328"/>
    </location>
</feature>
<feature type="domain" description="XdhC- CoxI" evidence="1">
    <location>
        <begin position="15"/>
        <end position="72"/>
    </location>
</feature>
<evidence type="ECO:0000259" key="2">
    <source>
        <dbReference type="Pfam" id="PF13478"/>
    </source>
</evidence>
<dbReference type="PANTHER" id="PTHR30388:SF6">
    <property type="entry name" value="XANTHINE DEHYDROGENASE SUBUNIT A-RELATED"/>
    <property type="match status" value="1"/>
</dbReference>
<dbReference type="Gene3D" id="3.40.50.720">
    <property type="entry name" value="NAD(P)-binding Rossmann-like Domain"/>
    <property type="match status" value="1"/>
</dbReference>
<evidence type="ECO:0000313" key="4">
    <source>
        <dbReference type="Proteomes" id="UP000198597"/>
    </source>
</evidence>
<evidence type="ECO:0000259" key="1">
    <source>
        <dbReference type="Pfam" id="PF02625"/>
    </source>
</evidence>
<dbReference type="STRING" id="94869.SAMN04488529_1011007"/>
<dbReference type="PANTHER" id="PTHR30388">
    <property type="entry name" value="ALDEHYDE OXIDOREDUCTASE MOLYBDENUM COFACTOR ASSEMBLY PROTEIN"/>
    <property type="match status" value="1"/>
</dbReference>
<keyword evidence="4" id="KW-1185">Reference proteome</keyword>
<sequence>MKKLFEIMAESLIKDEDVALVTVIAGSGSTPRGAGARMIVKKNGYTYGTIGGGAVEYKAQQLAAEVLNEKESFIKGFNLVPNQVADLGMICGGNVVVYFQYIKGKNKDMINLCEIVEKQFNEGKDTWLITDITDETAWGMGIYSENTGLKGIEIEDMSDLLGSKSVQVNVSSKRYYSEQIVNSGIVYIFGGGHVAQELVPVISHIGFRCVVIDDREEFANSKLFPKAYDTIACDYKDFFINTKIKQSDYIAIMTRGHQHDLVIQMEALRTEACYIGVMGSKTKIKALSKKILENGFCDEDIKRFRTPIGTDIRAETPGEIAISIAGELIETRAIRKAKRG</sequence>
<dbReference type="InterPro" id="IPR003777">
    <property type="entry name" value="XdhC_CoxI"/>
</dbReference>
<dbReference type="RefSeq" id="WP_175490770.1">
    <property type="nucleotide sequence ID" value="NZ_FNJM01000001.1"/>
</dbReference>
<evidence type="ECO:0000313" key="3">
    <source>
        <dbReference type="EMBL" id="SDO97752.1"/>
    </source>
</evidence>
<name>A0A1H0NY97_9CLOT</name>
<proteinExistence type="predicted"/>
<dbReference type="EMBL" id="FNJM01000001">
    <property type="protein sequence ID" value="SDO97752.1"/>
    <property type="molecule type" value="Genomic_DNA"/>
</dbReference>
<reference evidence="3 4" key="1">
    <citation type="submission" date="2016-10" db="EMBL/GenBank/DDBJ databases">
        <authorList>
            <person name="de Groot N.N."/>
        </authorList>
    </citation>
    <scope>NUCLEOTIDE SEQUENCE [LARGE SCALE GENOMIC DNA]</scope>
    <source>
        <strain evidence="3 4">DSM 12272</strain>
    </source>
</reference>
<dbReference type="Pfam" id="PF13478">
    <property type="entry name" value="XdhC_C"/>
    <property type="match status" value="1"/>
</dbReference>
<dbReference type="AlphaFoldDB" id="A0A1H0NY97"/>
<dbReference type="Proteomes" id="UP000198597">
    <property type="component" value="Unassembled WGS sequence"/>
</dbReference>
<accession>A0A1H0NY97</accession>
<dbReference type="InterPro" id="IPR052698">
    <property type="entry name" value="MoCofactor_Util/Proc"/>
</dbReference>
<organism evidence="3 4">
    <name type="scientific">Clostridium gasigenes</name>
    <dbReference type="NCBI Taxonomy" id="94869"/>
    <lineage>
        <taxon>Bacteria</taxon>
        <taxon>Bacillati</taxon>
        <taxon>Bacillota</taxon>
        <taxon>Clostridia</taxon>
        <taxon>Eubacteriales</taxon>
        <taxon>Clostridiaceae</taxon>
        <taxon>Clostridium</taxon>
    </lineage>
</organism>
<dbReference type="Pfam" id="PF02625">
    <property type="entry name" value="XdhC_CoxI"/>
    <property type="match status" value="1"/>
</dbReference>
<gene>
    <name evidence="3" type="ORF">SAMN04488529_1011007</name>
</gene>
<protein>
    <submittedName>
        <fullName evidence="3">Xanthine dehydrogenase accessory factor</fullName>
    </submittedName>
</protein>
<dbReference type="InterPro" id="IPR027051">
    <property type="entry name" value="XdhC_Rossmann_dom"/>
</dbReference>